<evidence type="ECO:0000256" key="1">
    <source>
        <dbReference type="PROSITE-ProRule" id="PRU00285"/>
    </source>
</evidence>
<evidence type="ECO:0000313" key="7">
    <source>
        <dbReference type="Proteomes" id="UP001326715"/>
    </source>
</evidence>
<reference evidence="4 6" key="1">
    <citation type="submission" date="2016-11" db="EMBL/GenBank/DDBJ databases">
        <authorList>
            <person name="Jaros S."/>
            <person name="Januszkiewicz K."/>
            <person name="Wedrychowicz H."/>
        </authorList>
    </citation>
    <scope>NUCLEOTIDE SEQUENCE [LARGE SCALE GENOMIC DNA]</scope>
    <source>
        <strain evidence="4 6">DSM 784</strain>
    </source>
</reference>
<dbReference type="Proteomes" id="UP000183788">
    <property type="component" value="Unassembled WGS sequence"/>
</dbReference>
<dbReference type="InterPro" id="IPR008978">
    <property type="entry name" value="HSP20-like_chaperone"/>
</dbReference>
<keyword evidence="7" id="KW-1185">Reference proteome</keyword>
<dbReference type="EMBL" id="FPIZ01000001">
    <property type="protein sequence ID" value="SFW14893.1"/>
    <property type="molecule type" value="Genomic_DNA"/>
</dbReference>
<dbReference type="InterPro" id="IPR031107">
    <property type="entry name" value="Small_HSP"/>
</dbReference>
<comment type="similarity">
    <text evidence="1 2">Belongs to the small heat shock protein (HSP20) family.</text>
</comment>
<dbReference type="STRING" id="1004.SAMN05661012_00251"/>
<evidence type="ECO:0000313" key="5">
    <source>
        <dbReference type="EMBL" id="WQG89562.1"/>
    </source>
</evidence>
<dbReference type="OrthoDB" id="9814487at2"/>
<dbReference type="Pfam" id="PF00011">
    <property type="entry name" value="HSP20"/>
    <property type="match status" value="1"/>
</dbReference>
<evidence type="ECO:0000313" key="4">
    <source>
        <dbReference type="EMBL" id="SFW14893.1"/>
    </source>
</evidence>
<dbReference type="InterPro" id="IPR002068">
    <property type="entry name" value="A-crystallin/Hsp20_dom"/>
</dbReference>
<organism evidence="4 6">
    <name type="scientific">Chitinophaga sancti</name>
    <dbReference type="NCBI Taxonomy" id="1004"/>
    <lineage>
        <taxon>Bacteria</taxon>
        <taxon>Pseudomonadati</taxon>
        <taxon>Bacteroidota</taxon>
        <taxon>Chitinophagia</taxon>
        <taxon>Chitinophagales</taxon>
        <taxon>Chitinophagaceae</taxon>
        <taxon>Chitinophaga</taxon>
    </lineage>
</organism>
<protein>
    <submittedName>
        <fullName evidence="4">HSP20 family protein</fullName>
    </submittedName>
    <submittedName>
        <fullName evidence="5">Hsp20/alpha crystallin family protein</fullName>
    </submittedName>
</protein>
<dbReference type="CDD" id="cd06464">
    <property type="entry name" value="ACD_sHsps-like"/>
    <property type="match status" value="1"/>
</dbReference>
<dbReference type="AlphaFoldDB" id="A0A1K1LVD4"/>
<dbReference type="PROSITE" id="PS01031">
    <property type="entry name" value="SHSP"/>
    <property type="match status" value="1"/>
</dbReference>
<evidence type="ECO:0000256" key="2">
    <source>
        <dbReference type="RuleBase" id="RU003616"/>
    </source>
</evidence>
<dbReference type="RefSeq" id="WP_072356790.1">
    <property type="nucleotide sequence ID" value="NZ_CBHWAX010000135.1"/>
</dbReference>
<dbReference type="SUPFAM" id="SSF49764">
    <property type="entry name" value="HSP20-like chaperones"/>
    <property type="match status" value="1"/>
</dbReference>
<dbReference type="Gene3D" id="2.60.40.790">
    <property type="match status" value="1"/>
</dbReference>
<sequence>MTYVKFNQHPAAKAFGGLVEDIFNHNGFKQALKDDFLTNDFFGAHPPVNIYEAKDGYTIELLVPGWAKEEIKINVENKALTISAEKAEQTAENKEEAPKQTRKEFGIRSSFKRSFNINEQVDAEKIQAKYENGILKLVLPKKETIQAAAKAIVVE</sequence>
<name>A0A1K1LVD4_9BACT</name>
<evidence type="ECO:0000313" key="6">
    <source>
        <dbReference type="Proteomes" id="UP000183788"/>
    </source>
</evidence>
<dbReference type="EMBL" id="CP140154">
    <property type="protein sequence ID" value="WQG89562.1"/>
    <property type="molecule type" value="Genomic_DNA"/>
</dbReference>
<accession>A0A1K1LVD4</accession>
<dbReference type="Proteomes" id="UP001326715">
    <property type="component" value="Chromosome"/>
</dbReference>
<reference evidence="5 7" key="2">
    <citation type="submission" date="2023-11" db="EMBL/GenBank/DDBJ databases">
        <title>MicrobeMod: A computational toolkit for identifying prokaryotic methylation and restriction-modification with nanopore sequencing.</title>
        <authorList>
            <person name="Crits-Christoph A."/>
            <person name="Kang S.C."/>
            <person name="Lee H."/>
            <person name="Ostrov N."/>
        </authorList>
    </citation>
    <scope>NUCLEOTIDE SEQUENCE [LARGE SCALE GENOMIC DNA]</scope>
    <source>
        <strain evidence="5 7">ATCC 23090</strain>
    </source>
</reference>
<feature type="domain" description="SHSP" evidence="3">
    <location>
        <begin position="39"/>
        <end position="155"/>
    </location>
</feature>
<dbReference type="PANTHER" id="PTHR11527">
    <property type="entry name" value="HEAT-SHOCK PROTEIN 20 FAMILY MEMBER"/>
    <property type="match status" value="1"/>
</dbReference>
<proteinExistence type="inferred from homology"/>
<evidence type="ECO:0000259" key="3">
    <source>
        <dbReference type="PROSITE" id="PS01031"/>
    </source>
</evidence>
<gene>
    <name evidence="4" type="ORF">SAMN05661012_00251</name>
    <name evidence="5" type="ORF">SR876_32025</name>
</gene>